<sequence length="67" mass="7491">MAWPQLSPTLIAPPRPPDSKMHAVSLELEVLGRHDHPHLTVPFLKVAKASQHESVSLPDEVESFFIK</sequence>
<dbReference type="EMBL" id="SPHZ02000007">
    <property type="protein sequence ID" value="KAF0905981.1"/>
    <property type="molecule type" value="Genomic_DNA"/>
</dbReference>
<proteinExistence type="predicted"/>
<keyword evidence="2" id="KW-1185">Reference proteome</keyword>
<comment type="caution">
    <text evidence="1">The sequence shown here is derived from an EMBL/GenBank/DDBJ whole genome shotgun (WGS) entry which is preliminary data.</text>
</comment>
<gene>
    <name evidence="1" type="ORF">E2562_009002</name>
</gene>
<protein>
    <submittedName>
        <fullName evidence="1">Uncharacterized protein</fullName>
    </submittedName>
</protein>
<dbReference type="AlphaFoldDB" id="A0A6G1D0R5"/>
<accession>A0A6G1D0R5</accession>
<evidence type="ECO:0000313" key="1">
    <source>
        <dbReference type="EMBL" id="KAF0905981.1"/>
    </source>
</evidence>
<evidence type="ECO:0000313" key="2">
    <source>
        <dbReference type="Proteomes" id="UP000479710"/>
    </source>
</evidence>
<dbReference type="OrthoDB" id="1937325at2759"/>
<name>A0A6G1D0R5_9ORYZ</name>
<dbReference type="Proteomes" id="UP000479710">
    <property type="component" value="Unassembled WGS sequence"/>
</dbReference>
<feature type="non-terminal residue" evidence="1">
    <location>
        <position position="67"/>
    </location>
</feature>
<reference evidence="1 2" key="1">
    <citation type="submission" date="2019-11" db="EMBL/GenBank/DDBJ databases">
        <title>Whole genome sequence of Oryza granulata.</title>
        <authorList>
            <person name="Li W."/>
        </authorList>
    </citation>
    <scope>NUCLEOTIDE SEQUENCE [LARGE SCALE GENOMIC DNA]</scope>
    <source>
        <strain evidence="2">cv. Menghai</strain>
        <tissue evidence="1">Leaf</tissue>
    </source>
</reference>
<organism evidence="1 2">
    <name type="scientific">Oryza meyeriana var. granulata</name>
    <dbReference type="NCBI Taxonomy" id="110450"/>
    <lineage>
        <taxon>Eukaryota</taxon>
        <taxon>Viridiplantae</taxon>
        <taxon>Streptophyta</taxon>
        <taxon>Embryophyta</taxon>
        <taxon>Tracheophyta</taxon>
        <taxon>Spermatophyta</taxon>
        <taxon>Magnoliopsida</taxon>
        <taxon>Liliopsida</taxon>
        <taxon>Poales</taxon>
        <taxon>Poaceae</taxon>
        <taxon>BOP clade</taxon>
        <taxon>Oryzoideae</taxon>
        <taxon>Oryzeae</taxon>
        <taxon>Oryzinae</taxon>
        <taxon>Oryza</taxon>
        <taxon>Oryza meyeriana</taxon>
    </lineage>
</organism>